<dbReference type="GO" id="GO:0008017">
    <property type="term" value="F:microtubule binding"/>
    <property type="evidence" value="ECO:0007669"/>
    <property type="project" value="TreeGrafter"/>
</dbReference>
<dbReference type="Proteomes" id="UP000092460">
    <property type="component" value="Unassembled WGS sequence"/>
</dbReference>
<dbReference type="GO" id="GO:0005737">
    <property type="term" value="C:cytoplasm"/>
    <property type="evidence" value="ECO:0007669"/>
    <property type="project" value="UniProtKB-SubCell"/>
</dbReference>
<dbReference type="PANTHER" id="PTHR46930">
    <property type="entry name" value="CDK5 REGULATORY SUBUNIT-ASSOCIATED PROTEIN 2"/>
    <property type="match status" value="1"/>
</dbReference>
<dbReference type="GO" id="GO:0097431">
    <property type="term" value="C:mitotic spindle pole"/>
    <property type="evidence" value="ECO:0007669"/>
    <property type="project" value="TreeGrafter"/>
</dbReference>
<dbReference type="EnsemblMetazoa" id="GPPI006181-RA">
    <property type="protein sequence ID" value="GPPI006181-PA"/>
    <property type="gene ID" value="GPPI006181"/>
</dbReference>
<dbReference type="GO" id="GO:0007099">
    <property type="term" value="P:centriole replication"/>
    <property type="evidence" value="ECO:0007669"/>
    <property type="project" value="TreeGrafter"/>
</dbReference>
<feature type="coiled-coil region" evidence="3">
    <location>
        <begin position="586"/>
        <end position="613"/>
    </location>
</feature>
<dbReference type="GO" id="GO:0007059">
    <property type="term" value="P:chromosome segregation"/>
    <property type="evidence" value="ECO:0007669"/>
    <property type="project" value="TreeGrafter"/>
</dbReference>
<sequence length="1304" mass="149712">MDNSYGVGYRSPCVSLQQYQGNTSPAVQGRSVREFEEQMANLRKENFNLKLRLYFIEESTPGYQQVNTPEGQETLMKQLIDAKVEIEILRKEVQEKQEILKEAAQAMNQMEKIQKDTEGKYQEIIEELQQKIQYMEMERAVEKSPSNNELMNDLMGRLDISESVNTTQKIRELEGLLKQAEVKLVDVQGRMTKLDEILAQRDETIKEYEDKVKELAFQNAELLESIETKDKELANAERTLHGFRLTNADLKADNESLIAALRITQENFRKEMSNMKSYERQMREQQDTLSKMQSTISIKSANAARLLERIQDYEKMVTKINIERNIFKRENRFFRAIINKLQSNQNEYYSFEKEEIYQKFGQLNCAPASTSLDENNYCIEKEPSSHGDFQGEYKFKHKLRVNICNSGCFRTSSTSTNANDTTTLPTDDDIFGPTCCSVHCNLSVDGGTSDQNLSANTELVGDYIKNCKCAGSGDVVNYSLNQTCCEPSEFPIRYTISDGLIDAINKTRCDHNDCSSSSLNSIHKSSNALPSKNDDSDQVFLKDKTTSVRKRIPHQCPHQQQQQPSGSYKAIDGALRDELKERKAELADKVCIIDELQDKLKNLEVMYHKARQTIEKLMYSLKQKVDENGRLMSKNNSTQHAAKNSSKDIEKDMTAASECSGFCGSETYKELIAEQRDTISHLRVELEKSQAEMERSEKRRLEWADVCSVLTKRLEELADFLNSLLNHKDVLDGLAADHRRAMRKAIDRSLDLSKSLNMSGISVNDQSLTQLSNLSGWLDEVECLQNLTFNTYETMEAQPMIETLKAENKALKKELDKRRYAEAKKEKRSLPLTWPTNKSESEAWSEPDRKVSMARIGLVGERTTVKDVSINKQRLGSDSENDNSHSGRLNSRIIRARNQERIQQLEQALAQRDERILEIQCQLFDADLLVKQETRRAQEVTEKLTSDIAELKQHYEKGYEKANNEYQKKLQEAQKEYNDLIERRMNEQKKMYEETLQRDWISLKLYDELKRQLDKLKVEHTEAQNTIDFLKENEEELKQSLVESELSARNLQKKLNEHTLQASKAIMERTKALHDKLELEKRLQELTRLLDDHKTEHNNLVTQIANLEKEHNAVVNSKVRNHNDDGISSQSGYTSEEMATQAKTNCTEGKIVSAAQQRLGAERLQNSSPDLGIESDAGRISSAEVANTQCSMPKTVESETDKASAVMGDEEFPEDNEGAKEVKSPPATQTLELVNLSHDCTKVEQENGELRRQLIRTKRALEDTYEKLRLANQRKAHLEKYIKNQIVKTHNVLKNVRSNMEKEL</sequence>
<evidence type="ECO:0000259" key="5">
    <source>
        <dbReference type="Pfam" id="PF07989"/>
    </source>
</evidence>
<dbReference type="EMBL" id="JXJN01002560">
    <property type="status" value="NOT_ANNOTATED_CDS"/>
    <property type="molecule type" value="Genomic_DNA"/>
</dbReference>
<feature type="coiled-coil region" evidence="3">
    <location>
        <begin position="1233"/>
        <end position="1271"/>
    </location>
</feature>
<feature type="compositionally biased region" description="Polar residues" evidence="4">
    <location>
        <begin position="870"/>
        <end position="889"/>
    </location>
</feature>
<dbReference type="EMBL" id="JXJN01002561">
    <property type="status" value="NOT_ANNOTATED_CDS"/>
    <property type="molecule type" value="Genomic_DNA"/>
</dbReference>
<dbReference type="STRING" id="67801.A0A1B0ARS6"/>
<dbReference type="GO" id="GO:0000242">
    <property type="term" value="C:pericentriolar material"/>
    <property type="evidence" value="ECO:0007669"/>
    <property type="project" value="TreeGrafter"/>
</dbReference>
<proteinExistence type="predicted"/>
<feature type="region of interest" description="Disordered" evidence="4">
    <location>
        <begin position="826"/>
        <end position="847"/>
    </location>
</feature>
<evidence type="ECO:0000256" key="4">
    <source>
        <dbReference type="SAM" id="MobiDB-lite"/>
    </source>
</evidence>
<feature type="coiled-coil region" evidence="3">
    <location>
        <begin position="895"/>
        <end position="922"/>
    </location>
</feature>
<dbReference type="VEuPathDB" id="VectorBase:GPPI006181"/>
<keyword evidence="7" id="KW-1185">Reference proteome</keyword>
<feature type="coiled-coil region" evidence="3">
    <location>
        <begin position="163"/>
        <end position="323"/>
    </location>
</feature>
<evidence type="ECO:0000313" key="6">
    <source>
        <dbReference type="EnsemblMetazoa" id="GPPI006181-PA"/>
    </source>
</evidence>
<evidence type="ECO:0000256" key="3">
    <source>
        <dbReference type="SAM" id="Coils"/>
    </source>
</evidence>
<dbReference type="Pfam" id="PF07989">
    <property type="entry name" value="Cnn_1N"/>
    <property type="match status" value="1"/>
</dbReference>
<keyword evidence="2" id="KW-0963">Cytoplasm</keyword>
<dbReference type="InterPro" id="IPR012943">
    <property type="entry name" value="Cnn_1N"/>
</dbReference>
<dbReference type="PANTHER" id="PTHR46930:SF1">
    <property type="entry name" value="CDK5 REGULATORY SUBUNIT-ASSOCIATED PROTEIN 2"/>
    <property type="match status" value="1"/>
</dbReference>
<reference evidence="7" key="1">
    <citation type="submission" date="2015-01" db="EMBL/GenBank/DDBJ databases">
        <authorList>
            <person name="Aksoy S."/>
            <person name="Warren W."/>
            <person name="Wilson R.K."/>
        </authorList>
    </citation>
    <scope>NUCLEOTIDE SEQUENCE [LARGE SCALE GENOMIC DNA]</scope>
    <source>
        <strain evidence="7">IAEA</strain>
    </source>
</reference>
<dbReference type="GO" id="GO:0090266">
    <property type="term" value="P:regulation of mitotic cell cycle spindle assembly checkpoint"/>
    <property type="evidence" value="ECO:0007669"/>
    <property type="project" value="TreeGrafter"/>
</dbReference>
<name>A0A1B0ARS6_9MUSC</name>
<comment type="subcellular location">
    <subcellularLocation>
        <location evidence="1">Cytoplasm</location>
    </subcellularLocation>
</comment>
<feature type="domain" description="Centrosomin N-terminal motif 1" evidence="5">
    <location>
        <begin position="31"/>
        <end position="107"/>
    </location>
</feature>
<feature type="region of interest" description="Disordered" evidence="4">
    <location>
        <begin position="869"/>
        <end position="889"/>
    </location>
</feature>
<protein>
    <recommendedName>
        <fullName evidence="5">Centrosomin N-terminal motif 1 domain-containing protein</fullName>
    </recommendedName>
</protein>
<feature type="coiled-coil region" evidence="3">
    <location>
        <begin position="672"/>
        <end position="699"/>
    </location>
</feature>
<organism evidence="6 7">
    <name type="scientific">Glossina palpalis gambiensis</name>
    <dbReference type="NCBI Taxonomy" id="67801"/>
    <lineage>
        <taxon>Eukaryota</taxon>
        <taxon>Metazoa</taxon>
        <taxon>Ecdysozoa</taxon>
        <taxon>Arthropoda</taxon>
        <taxon>Hexapoda</taxon>
        <taxon>Insecta</taxon>
        <taxon>Pterygota</taxon>
        <taxon>Neoptera</taxon>
        <taxon>Endopterygota</taxon>
        <taxon>Diptera</taxon>
        <taxon>Brachycera</taxon>
        <taxon>Muscomorpha</taxon>
        <taxon>Hippoboscoidea</taxon>
        <taxon>Glossinidae</taxon>
        <taxon>Glossina</taxon>
    </lineage>
</organism>
<feature type="coiled-coil region" evidence="3">
    <location>
        <begin position="32"/>
        <end position="127"/>
    </location>
</feature>
<reference evidence="6" key="2">
    <citation type="submission" date="2020-05" db="UniProtKB">
        <authorList>
            <consortium name="EnsemblMetazoa"/>
        </authorList>
    </citation>
    <scope>IDENTIFICATION</scope>
    <source>
        <strain evidence="6">IAEA</strain>
    </source>
</reference>
<dbReference type="GO" id="GO:0046600">
    <property type="term" value="P:negative regulation of centriole replication"/>
    <property type="evidence" value="ECO:0007669"/>
    <property type="project" value="TreeGrafter"/>
</dbReference>
<dbReference type="GO" id="GO:0001578">
    <property type="term" value="P:microtubule bundle formation"/>
    <property type="evidence" value="ECO:0007669"/>
    <property type="project" value="TreeGrafter"/>
</dbReference>
<evidence type="ECO:0000256" key="1">
    <source>
        <dbReference type="ARBA" id="ARBA00004496"/>
    </source>
</evidence>
<accession>A0A1B0ARS6</accession>
<feature type="coiled-coil region" evidence="3">
    <location>
        <begin position="952"/>
        <end position="1110"/>
    </location>
</feature>
<dbReference type="GO" id="GO:0000132">
    <property type="term" value="P:establishment of mitotic spindle orientation"/>
    <property type="evidence" value="ECO:0007669"/>
    <property type="project" value="TreeGrafter"/>
</dbReference>
<evidence type="ECO:0000256" key="2">
    <source>
        <dbReference type="ARBA" id="ARBA00022490"/>
    </source>
</evidence>
<evidence type="ECO:0000313" key="7">
    <source>
        <dbReference type="Proteomes" id="UP000092460"/>
    </source>
</evidence>
<dbReference type="GO" id="GO:0043015">
    <property type="term" value="F:gamma-tubulin binding"/>
    <property type="evidence" value="ECO:0007669"/>
    <property type="project" value="TreeGrafter"/>
</dbReference>
<dbReference type="GO" id="GO:0035371">
    <property type="term" value="C:microtubule plus-end"/>
    <property type="evidence" value="ECO:0007669"/>
    <property type="project" value="TreeGrafter"/>
</dbReference>
<dbReference type="InterPro" id="IPR042791">
    <property type="entry name" value="CDK5RAP2"/>
</dbReference>
<keyword evidence="3" id="KW-0175">Coiled coil</keyword>